<proteinExistence type="predicted"/>
<evidence type="ECO:0000256" key="1">
    <source>
        <dbReference type="SAM" id="MobiDB-lite"/>
    </source>
</evidence>
<reference evidence="2" key="1">
    <citation type="submission" date="2023-04" db="EMBL/GenBank/DDBJ databases">
        <authorList>
            <consortium name="ELIXIR-Norway"/>
        </authorList>
    </citation>
    <scope>NUCLEOTIDE SEQUENCE [LARGE SCALE GENOMIC DNA]</scope>
</reference>
<dbReference type="EMBL" id="OX459955">
    <property type="protein sequence ID" value="CAI9159823.1"/>
    <property type="molecule type" value="Genomic_DNA"/>
</dbReference>
<dbReference type="Proteomes" id="UP001176941">
    <property type="component" value="Chromosome 19"/>
</dbReference>
<keyword evidence="3" id="KW-1185">Reference proteome</keyword>
<accession>A0ABN8YE57</accession>
<name>A0ABN8YE57_RANTA</name>
<sequence>MSRKPDHNSNLSKLLAGCGSLDPLWAASCWVRGGDAGQPPVGEACSSLPSPNKPKFTCHFSIWRLTAYFSEYLSICSEAPSHAPLSQPPSPAQCLPREGREPHPGGGSRQAEDS</sequence>
<organism evidence="2 3">
    <name type="scientific">Rangifer tarandus platyrhynchus</name>
    <name type="common">Svalbard reindeer</name>
    <dbReference type="NCBI Taxonomy" id="3082113"/>
    <lineage>
        <taxon>Eukaryota</taxon>
        <taxon>Metazoa</taxon>
        <taxon>Chordata</taxon>
        <taxon>Craniata</taxon>
        <taxon>Vertebrata</taxon>
        <taxon>Euteleostomi</taxon>
        <taxon>Mammalia</taxon>
        <taxon>Eutheria</taxon>
        <taxon>Laurasiatheria</taxon>
        <taxon>Artiodactyla</taxon>
        <taxon>Ruminantia</taxon>
        <taxon>Pecora</taxon>
        <taxon>Cervidae</taxon>
        <taxon>Odocoileinae</taxon>
        <taxon>Rangifer</taxon>
    </lineage>
</organism>
<feature type="region of interest" description="Disordered" evidence="1">
    <location>
        <begin position="80"/>
        <end position="114"/>
    </location>
</feature>
<protein>
    <submittedName>
        <fullName evidence="2">Uncharacterized protein</fullName>
    </submittedName>
</protein>
<evidence type="ECO:0000313" key="2">
    <source>
        <dbReference type="EMBL" id="CAI9159823.1"/>
    </source>
</evidence>
<gene>
    <name evidence="2" type="ORF">MRATA1EN1_LOCUS8785</name>
</gene>
<evidence type="ECO:0000313" key="3">
    <source>
        <dbReference type="Proteomes" id="UP001176941"/>
    </source>
</evidence>